<dbReference type="STRING" id="1332264.BW730_10000"/>
<reference evidence="4" key="1">
    <citation type="submission" date="2017-02" db="EMBL/GenBank/DDBJ databases">
        <title>Tessaracoccus aquaemaris sp. nov., isolated from the intestine of a Korean rockfish, Sebastes schlegelii, in a marine aquaculture pond.</title>
        <authorList>
            <person name="Tak E.J."/>
            <person name="Bae J.-W."/>
        </authorList>
    </citation>
    <scope>NUCLEOTIDE SEQUENCE [LARGE SCALE GENOMIC DNA]</scope>
    <source>
        <strain evidence="4">NSG39</strain>
    </source>
</reference>
<accession>A0A1Q2CNU0</accession>
<name>A0A1Q2CNU0_9ACTN</name>
<dbReference type="Proteomes" id="UP000188145">
    <property type="component" value="Chromosome"/>
</dbReference>
<dbReference type="PRINTS" id="PR00081">
    <property type="entry name" value="GDHRDH"/>
</dbReference>
<dbReference type="EMBL" id="CP019606">
    <property type="protein sequence ID" value="AQP47773.1"/>
    <property type="molecule type" value="Genomic_DNA"/>
</dbReference>
<organism evidence="3 4">
    <name type="scientific">Tessaracoccus aquimaris</name>
    <dbReference type="NCBI Taxonomy" id="1332264"/>
    <lineage>
        <taxon>Bacteria</taxon>
        <taxon>Bacillati</taxon>
        <taxon>Actinomycetota</taxon>
        <taxon>Actinomycetes</taxon>
        <taxon>Propionibacteriales</taxon>
        <taxon>Propionibacteriaceae</taxon>
        <taxon>Tessaracoccus</taxon>
    </lineage>
</organism>
<dbReference type="KEGG" id="tes:BW730_10000"/>
<dbReference type="InterPro" id="IPR002347">
    <property type="entry name" value="SDR_fam"/>
</dbReference>
<evidence type="ECO:0000256" key="2">
    <source>
        <dbReference type="ARBA" id="ARBA00023002"/>
    </source>
</evidence>
<dbReference type="FunFam" id="3.40.50.720:FF:000084">
    <property type="entry name" value="Short-chain dehydrogenase reductase"/>
    <property type="match status" value="1"/>
</dbReference>
<dbReference type="InterPro" id="IPR036291">
    <property type="entry name" value="NAD(P)-bd_dom_sf"/>
</dbReference>
<dbReference type="Pfam" id="PF13561">
    <property type="entry name" value="adh_short_C2"/>
    <property type="match status" value="1"/>
</dbReference>
<gene>
    <name evidence="3" type="ORF">BW730_10000</name>
</gene>
<dbReference type="Gene3D" id="3.40.50.720">
    <property type="entry name" value="NAD(P)-binding Rossmann-like Domain"/>
    <property type="match status" value="1"/>
</dbReference>
<keyword evidence="4" id="KW-1185">Reference proteome</keyword>
<keyword evidence="2" id="KW-0560">Oxidoreductase</keyword>
<comment type="similarity">
    <text evidence="1">Belongs to the short-chain dehydrogenases/reductases (SDR) family.</text>
</comment>
<dbReference type="RefSeq" id="WP_077686109.1">
    <property type="nucleotide sequence ID" value="NZ_CP019606.1"/>
</dbReference>
<sequence>MELGLGGRRAIVTGGSKGLGLAIAAELIAEGAQVRICARNADEVAAAVATLGDGAAGRAVDVRDGDQLAQFVEWAAEDMGGIDILVNNAGGAHPGTFETLTEDALVADFNVKVLSWFRAVKDALPWLKASEAARVVNIGSVFAEDPDYRFLSTSVNRAAGLNLTRTLAQELAKYGVLVNVVNIGSVKTPQWANIHAKRAPEKSEEQFFADQSAAIPLGRFGEPDEVAGIVAFLASDRASYISGASIDVAGGGSI</sequence>
<dbReference type="GO" id="GO:0016491">
    <property type="term" value="F:oxidoreductase activity"/>
    <property type="evidence" value="ECO:0007669"/>
    <property type="project" value="UniProtKB-KW"/>
</dbReference>
<evidence type="ECO:0000313" key="3">
    <source>
        <dbReference type="EMBL" id="AQP47773.1"/>
    </source>
</evidence>
<protein>
    <submittedName>
        <fullName evidence="3">ABC transporter substrate-binding protein</fullName>
    </submittedName>
</protein>
<dbReference type="SUPFAM" id="SSF51735">
    <property type="entry name" value="NAD(P)-binding Rossmann-fold domains"/>
    <property type="match status" value="1"/>
</dbReference>
<evidence type="ECO:0000313" key="4">
    <source>
        <dbReference type="Proteomes" id="UP000188145"/>
    </source>
</evidence>
<dbReference type="PANTHER" id="PTHR42879:SF6">
    <property type="entry name" value="NADPH-DEPENDENT REDUCTASE BACG"/>
    <property type="match status" value="1"/>
</dbReference>
<dbReference type="InterPro" id="IPR050259">
    <property type="entry name" value="SDR"/>
</dbReference>
<dbReference type="AlphaFoldDB" id="A0A1Q2CNU0"/>
<dbReference type="PRINTS" id="PR00080">
    <property type="entry name" value="SDRFAMILY"/>
</dbReference>
<proteinExistence type="inferred from homology"/>
<dbReference type="OrthoDB" id="8959163at2"/>
<dbReference type="PANTHER" id="PTHR42879">
    <property type="entry name" value="3-OXOACYL-(ACYL-CARRIER-PROTEIN) REDUCTASE"/>
    <property type="match status" value="1"/>
</dbReference>
<evidence type="ECO:0000256" key="1">
    <source>
        <dbReference type="ARBA" id="ARBA00006484"/>
    </source>
</evidence>